<dbReference type="InterPro" id="IPR001254">
    <property type="entry name" value="Trypsin_dom"/>
</dbReference>
<dbReference type="GO" id="GO:0004252">
    <property type="term" value="F:serine-type endopeptidase activity"/>
    <property type="evidence" value="ECO:0007669"/>
    <property type="project" value="InterPro"/>
</dbReference>
<keyword evidence="5" id="KW-1015">Disulfide bond</keyword>
<dbReference type="PANTHER" id="PTHR24276">
    <property type="entry name" value="POLYSERASE-RELATED"/>
    <property type="match status" value="1"/>
</dbReference>
<evidence type="ECO:0000256" key="5">
    <source>
        <dbReference type="ARBA" id="ARBA00023157"/>
    </source>
</evidence>
<proteinExistence type="inferred from homology"/>
<comment type="caution">
    <text evidence="8">The sequence shown here is derived from an EMBL/GenBank/DDBJ whole genome shotgun (WGS) entry which is preliminary data.</text>
</comment>
<protein>
    <recommendedName>
        <fullName evidence="7">Peptidase S1 domain-containing protein</fullName>
    </recommendedName>
</protein>
<keyword evidence="4" id="KW-0720">Serine protease</keyword>
<evidence type="ECO:0000256" key="1">
    <source>
        <dbReference type="ARBA" id="ARBA00007664"/>
    </source>
</evidence>
<dbReference type="PROSITE" id="PS50240">
    <property type="entry name" value="TRYPSIN_DOM"/>
    <property type="match status" value="1"/>
</dbReference>
<feature type="chain" id="PRO_5035421130" description="Peptidase S1 domain-containing protein" evidence="6">
    <location>
        <begin position="22"/>
        <end position="283"/>
    </location>
</feature>
<feature type="domain" description="Peptidase S1" evidence="7">
    <location>
        <begin position="35"/>
        <end position="251"/>
    </location>
</feature>
<dbReference type="InterPro" id="IPR050430">
    <property type="entry name" value="Peptidase_S1"/>
</dbReference>
<dbReference type="EMBL" id="VTPC01005504">
    <property type="protein sequence ID" value="KAF2895933.1"/>
    <property type="molecule type" value="Genomic_DNA"/>
</dbReference>
<keyword evidence="9" id="KW-1185">Reference proteome</keyword>
<evidence type="ECO:0000256" key="6">
    <source>
        <dbReference type="SAM" id="SignalP"/>
    </source>
</evidence>
<dbReference type="InterPro" id="IPR001314">
    <property type="entry name" value="Peptidase_S1A"/>
</dbReference>
<dbReference type="Pfam" id="PF00089">
    <property type="entry name" value="Trypsin"/>
    <property type="match status" value="1"/>
</dbReference>
<comment type="similarity">
    <text evidence="1">Belongs to the peptidase S1 family.</text>
</comment>
<dbReference type="InterPro" id="IPR009003">
    <property type="entry name" value="Peptidase_S1_PA"/>
</dbReference>
<name>A0A8K0GF61_IGNLU</name>
<dbReference type="AlphaFoldDB" id="A0A8K0GF61"/>
<keyword evidence="3" id="KW-0378">Hydrolase</keyword>
<gene>
    <name evidence="8" type="ORF">ILUMI_10241</name>
</gene>
<evidence type="ECO:0000259" key="7">
    <source>
        <dbReference type="PROSITE" id="PS50240"/>
    </source>
</evidence>
<organism evidence="8 9">
    <name type="scientific">Ignelater luminosus</name>
    <name type="common">Cucubano</name>
    <name type="synonym">Pyrophorus luminosus</name>
    <dbReference type="NCBI Taxonomy" id="2038154"/>
    <lineage>
        <taxon>Eukaryota</taxon>
        <taxon>Metazoa</taxon>
        <taxon>Ecdysozoa</taxon>
        <taxon>Arthropoda</taxon>
        <taxon>Hexapoda</taxon>
        <taxon>Insecta</taxon>
        <taxon>Pterygota</taxon>
        <taxon>Neoptera</taxon>
        <taxon>Endopterygota</taxon>
        <taxon>Coleoptera</taxon>
        <taxon>Polyphaga</taxon>
        <taxon>Elateriformia</taxon>
        <taxon>Elateroidea</taxon>
        <taxon>Elateridae</taxon>
        <taxon>Agrypninae</taxon>
        <taxon>Pyrophorini</taxon>
        <taxon>Ignelater</taxon>
    </lineage>
</organism>
<dbReference type="Proteomes" id="UP000801492">
    <property type="component" value="Unassembled WGS sequence"/>
</dbReference>
<dbReference type="PANTHER" id="PTHR24276:SF91">
    <property type="entry name" value="AT26814P-RELATED"/>
    <property type="match status" value="1"/>
</dbReference>
<feature type="signal peptide" evidence="6">
    <location>
        <begin position="1"/>
        <end position="21"/>
    </location>
</feature>
<accession>A0A8K0GF61</accession>
<sequence>MKLLLICTLTLISFCVILCGAKKGNTKKGSKSNRIIWGKEANIEHYPYVVGLLAHNGNRVFCGGSIIAKSWVLTAAHCIATVKRFKDKVEVTLLPEHIEGSIARGNATYIDGSRYDTCDHDIKEYVYHDDYVSPQGNDLDGNIGILHVEQPFTCTHETVIKLNSKMDHGRGKFGVQPGWGQHKVSSDEYSRILRFFKVFVLPRKLCNIHFWLTNYNPEGKICVASVLSRPCKGDSGFPLVVNISGKNLQIGEEYLYINLSKSTNFSCTCTVKLAGQKTLSVPG</sequence>
<dbReference type="PROSITE" id="PS00134">
    <property type="entry name" value="TRYPSIN_HIS"/>
    <property type="match status" value="1"/>
</dbReference>
<dbReference type="SUPFAM" id="SSF50494">
    <property type="entry name" value="Trypsin-like serine proteases"/>
    <property type="match status" value="1"/>
</dbReference>
<evidence type="ECO:0000313" key="8">
    <source>
        <dbReference type="EMBL" id="KAF2895933.1"/>
    </source>
</evidence>
<evidence type="ECO:0000256" key="3">
    <source>
        <dbReference type="ARBA" id="ARBA00022801"/>
    </source>
</evidence>
<keyword evidence="2" id="KW-0645">Protease</keyword>
<dbReference type="OrthoDB" id="10061449at2759"/>
<dbReference type="Gene3D" id="2.40.10.10">
    <property type="entry name" value="Trypsin-like serine proteases"/>
    <property type="match status" value="1"/>
</dbReference>
<dbReference type="PRINTS" id="PR00722">
    <property type="entry name" value="CHYMOTRYPSIN"/>
</dbReference>
<dbReference type="InterPro" id="IPR043504">
    <property type="entry name" value="Peptidase_S1_PA_chymotrypsin"/>
</dbReference>
<keyword evidence="6" id="KW-0732">Signal</keyword>
<dbReference type="InterPro" id="IPR018114">
    <property type="entry name" value="TRYPSIN_HIS"/>
</dbReference>
<dbReference type="GO" id="GO:0006508">
    <property type="term" value="P:proteolysis"/>
    <property type="evidence" value="ECO:0007669"/>
    <property type="project" value="UniProtKB-KW"/>
</dbReference>
<reference evidence="8" key="1">
    <citation type="submission" date="2019-08" db="EMBL/GenBank/DDBJ databases">
        <title>The genome of the North American firefly Photinus pyralis.</title>
        <authorList>
            <consortium name="Photinus pyralis genome working group"/>
            <person name="Fallon T.R."/>
            <person name="Sander Lower S.E."/>
            <person name="Weng J.-K."/>
        </authorList>
    </citation>
    <scope>NUCLEOTIDE SEQUENCE</scope>
    <source>
        <strain evidence="8">TRF0915ILg1</strain>
        <tissue evidence="8">Whole body</tissue>
    </source>
</reference>
<evidence type="ECO:0000313" key="9">
    <source>
        <dbReference type="Proteomes" id="UP000801492"/>
    </source>
</evidence>
<evidence type="ECO:0000256" key="2">
    <source>
        <dbReference type="ARBA" id="ARBA00022670"/>
    </source>
</evidence>
<evidence type="ECO:0000256" key="4">
    <source>
        <dbReference type="ARBA" id="ARBA00022825"/>
    </source>
</evidence>
<dbReference type="SMART" id="SM00020">
    <property type="entry name" value="Tryp_SPc"/>
    <property type="match status" value="1"/>
</dbReference>